<protein>
    <submittedName>
        <fullName evidence="4">TetR/AcrR family transcriptional regulator</fullName>
    </submittedName>
</protein>
<keyword evidence="1 2" id="KW-0238">DNA-binding</keyword>
<dbReference type="PROSITE" id="PS50977">
    <property type="entry name" value="HTH_TETR_2"/>
    <property type="match status" value="1"/>
</dbReference>
<accession>A0ABY4NJE8</accession>
<gene>
    <name evidence="4" type="ORF">MTR80_05635</name>
</gene>
<feature type="DNA-binding region" description="H-T-H motif" evidence="2">
    <location>
        <begin position="31"/>
        <end position="50"/>
    </location>
</feature>
<evidence type="ECO:0000256" key="1">
    <source>
        <dbReference type="ARBA" id="ARBA00023125"/>
    </source>
</evidence>
<dbReference type="GeneID" id="96868401"/>
<dbReference type="EMBL" id="CP094619">
    <property type="protein sequence ID" value="UQN37184.1"/>
    <property type="molecule type" value="Genomic_DNA"/>
</dbReference>
<dbReference type="Gene3D" id="1.10.357.10">
    <property type="entry name" value="Tetracycline Repressor, domain 2"/>
    <property type="match status" value="1"/>
</dbReference>
<evidence type="ECO:0000259" key="3">
    <source>
        <dbReference type="PROSITE" id="PS50977"/>
    </source>
</evidence>
<feature type="domain" description="HTH tetR-type" evidence="3">
    <location>
        <begin position="8"/>
        <end position="68"/>
    </location>
</feature>
<dbReference type="SUPFAM" id="SSF46689">
    <property type="entry name" value="Homeodomain-like"/>
    <property type="match status" value="1"/>
</dbReference>
<name>A0ABY4NJE8_9BURK</name>
<dbReference type="InterPro" id="IPR009057">
    <property type="entry name" value="Homeodomain-like_sf"/>
</dbReference>
<evidence type="ECO:0000313" key="5">
    <source>
        <dbReference type="Proteomes" id="UP000831759"/>
    </source>
</evidence>
<evidence type="ECO:0000313" key="4">
    <source>
        <dbReference type="EMBL" id="UQN37184.1"/>
    </source>
</evidence>
<dbReference type="RefSeq" id="WP_108727216.1">
    <property type="nucleotide sequence ID" value="NZ_CP022390.1"/>
</dbReference>
<dbReference type="PRINTS" id="PR00455">
    <property type="entry name" value="HTHTETR"/>
</dbReference>
<keyword evidence="5" id="KW-1185">Reference proteome</keyword>
<organism evidence="4 5">
    <name type="scientific">Alcaligenes aquatilis</name>
    <dbReference type="NCBI Taxonomy" id="323284"/>
    <lineage>
        <taxon>Bacteria</taxon>
        <taxon>Pseudomonadati</taxon>
        <taxon>Pseudomonadota</taxon>
        <taxon>Betaproteobacteria</taxon>
        <taxon>Burkholderiales</taxon>
        <taxon>Alcaligenaceae</taxon>
        <taxon>Alcaligenes</taxon>
    </lineage>
</organism>
<dbReference type="Pfam" id="PF00440">
    <property type="entry name" value="TetR_N"/>
    <property type="match status" value="1"/>
</dbReference>
<dbReference type="InterPro" id="IPR001647">
    <property type="entry name" value="HTH_TetR"/>
</dbReference>
<evidence type="ECO:0000256" key="2">
    <source>
        <dbReference type="PROSITE-ProRule" id="PRU00335"/>
    </source>
</evidence>
<sequence length="191" mass="21278">MAKRLSKQERREQLLSVADSIVRANGTEALTLITLADKAGVTKALTYDHFSTREGLLIQLYRRYDERVIAATQAAISSGAKTIECAAEAVVVSYIECTCYGGNQYEAIVSALLAYPDYQDIRLRIRDFFADAYEEIFRCFMTKKGADVRLRFIAIFGAIEEVARSVSIGEYSVEEAIAALKSIIVAILKER</sequence>
<proteinExistence type="predicted"/>
<dbReference type="Proteomes" id="UP000831759">
    <property type="component" value="Chromosome"/>
</dbReference>
<reference evidence="4 5" key="1">
    <citation type="journal article" date="2022" name="Int. J. Syst. Evol. Microbiol.">
        <title>Characterization of Alcaligenes aquatilis as a novel member of heterotrophic nitrifier-aerobic denitrifier and its performance in treating piggery wastewater.</title>
        <authorList>
            <person name="Cao X."/>
            <person name="Zhao B."/>
            <person name="Wu Y."/>
            <person name="Huang J."/>
            <person name="Wang H."/>
            <person name="Sun X."/>
            <person name="Li S."/>
        </authorList>
    </citation>
    <scope>NUCLEOTIDE SEQUENCE [LARGE SCALE GENOMIC DNA]</scope>
    <source>
        <strain evidence="4 5">AS1</strain>
    </source>
</reference>